<feature type="transmembrane region" description="Helical" evidence="1">
    <location>
        <begin position="64"/>
        <end position="86"/>
    </location>
</feature>
<comment type="caution">
    <text evidence="2">The sequence shown here is derived from an EMBL/GenBank/DDBJ whole genome shotgun (WGS) entry which is preliminary data.</text>
</comment>
<keyword evidence="3" id="KW-1185">Reference proteome</keyword>
<protein>
    <submittedName>
        <fullName evidence="2">Uncharacterized protein</fullName>
    </submittedName>
</protein>
<dbReference type="AlphaFoldDB" id="A0AAV6FP35"/>
<keyword evidence="1" id="KW-1133">Transmembrane helix</keyword>
<name>A0AAV6FP35_9TELE</name>
<gene>
    <name evidence="2" type="ORF">AALO_G00256480</name>
</gene>
<reference evidence="2" key="1">
    <citation type="submission" date="2020-10" db="EMBL/GenBank/DDBJ databases">
        <title>Chromosome-scale genome assembly of the Allis shad, Alosa alosa.</title>
        <authorList>
            <person name="Margot Z."/>
            <person name="Christophe K."/>
            <person name="Cabau C."/>
            <person name="Louis A."/>
            <person name="Berthelot C."/>
            <person name="Parey E."/>
            <person name="Roest Crollius H."/>
            <person name="Montfort J."/>
            <person name="Robinson-Rechavi M."/>
            <person name="Bucao C."/>
            <person name="Bouchez O."/>
            <person name="Gislard M."/>
            <person name="Lluch J."/>
            <person name="Milhes M."/>
            <person name="Lampietro C."/>
            <person name="Lopez Roques C."/>
            <person name="Donnadieu C."/>
            <person name="Braasch I."/>
            <person name="Desvignes T."/>
            <person name="Postlethwait J."/>
            <person name="Bobe J."/>
            <person name="Guiguen Y."/>
        </authorList>
    </citation>
    <scope>NUCLEOTIDE SEQUENCE</scope>
    <source>
        <strain evidence="2">M-15738</strain>
        <tissue evidence="2">Blood</tissue>
    </source>
</reference>
<evidence type="ECO:0000313" key="2">
    <source>
        <dbReference type="EMBL" id="KAG5264648.1"/>
    </source>
</evidence>
<keyword evidence="1" id="KW-0472">Membrane</keyword>
<dbReference type="Proteomes" id="UP000823561">
    <property type="component" value="Chromosome 20"/>
</dbReference>
<evidence type="ECO:0000256" key="1">
    <source>
        <dbReference type="SAM" id="Phobius"/>
    </source>
</evidence>
<keyword evidence="1" id="KW-0812">Transmembrane</keyword>
<organism evidence="2 3">
    <name type="scientific">Alosa alosa</name>
    <name type="common">allis shad</name>
    <dbReference type="NCBI Taxonomy" id="278164"/>
    <lineage>
        <taxon>Eukaryota</taxon>
        <taxon>Metazoa</taxon>
        <taxon>Chordata</taxon>
        <taxon>Craniata</taxon>
        <taxon>Vertebrata</taxon>
        <taxon>Euteleostomi</taxon>
        <taxon>Actinopterygii</taxon>
        <taxon>Neopterygii</taxon>
        <taxon>Teleostei</taxon>
        <taxon>Clupei</taxon>
        <taxon>Clupeiformes</taxon>
        <taxon>Clupeoidei</taxon>
        <taxon>Clupeidae</taxon>
        <taxon>Alosa</taxon>
    </lineage>
</organism>
<sequence>NNPPLDSNNEVDPWKLLIIGVEESDLGVYHCLLQRHNKALIVEASIRLSFTGETSGEQGSPLNWTLLACVGLAAAFLGASVTFSIARYQANHSSDNTGNKDLKGIDLHYASLKCHGINGQKKLTRPPDVTYATVASRSPVGVSGLLH</sequence>
<accession>A0AAV6FP35</accession>
<dbReference type="EMBL" id="JADWDJ010000020">
    <property type="protein sequence ID" value="KAG5264648.1"/>
    <property type="molecule type" value="Genomic_DNA"/>
</dbReference>
<feature type="non-terminal residue" evidence="2">
    <location>
        <position position="1"/>
    </location>
</feature>
<proteinExistence type="predicted"/>
<evidence type="ECO:0000313" key="3">
    <source>
        <dbReference type="Proteomes" id="UP000823561"/>
    </source>
</evidence>